<accession>A0A815NNC5</accession>
<organism evidence="2 3">
    <name type="scientific">Rotaria sordida</name>
    <dbReference type="NCBI Taxonomy" id="392033"/>
    <lineage>
        <taxon>Eukaryota</taxon>
        <taxon>Metazoa</taxon>
        <taxon>Spiralia</taxon>
        <taxon>Gnathifera</taxon>
        <taxon>Rotifera</taxon>
        <taxon>Eurotatoria</taxon>
        <taxon>Bdelloidea</taxon>
        <taxon>Philodinida</taxon>
        <taxon>Philodinidae</taxon>
        <taxon>Rotaria</taxon>
    </lineage>
</organism>
<dbReference type="SUPFAM" id="SSF52047">
    <property type="entry name" value="RNI-like"/>
    <property type="match status" value="1"/>
</dbReference>
<dbReference type="InterPro" id="IPR001810">
    <property type="entry name" value="F-box_dom"/>
</dbReference>
<name>A0A815NNC5_9BILA</name>
<dbReference type="EMBL" id="CAJNOU010004416">
    <property type="protein sequence ID" value="CAF1440609.1"/>
    <property type="molecule type" value="Genomic_DNA"/>
</dbReference>
<dbReference type="InterPro" id="IPR032675">
    <property type="entry name" value="LRR_dom_sf"/>
</dbReference>
<evidence type="ECO:0000313" key="2">
    <source>
        <dbReference type="EMBL" id="CAF1440609.1"/>
    </source>
</evidence>
<evidence type="ECO:0000259" key="1">
    <source>
        <dbReference type="PROSITE" id="PS50181"/>
    </source>
</evidence>
<dbReference type="AlphaFoldDB" id="A0A815NNC5"/>
<dbReference type="Gene3D" id="3.80.10.10">
    <property type="entry name" value="Ribonuclease Inhibitor"/>
    <property type="match status" value="1"/>
</dbReference>
<dbReference type="Proteomes" id="UP000663889">
    <property type="component" value="Unassembled WGS sequence"/>
</dbReference>
<evidence type="ECO:0000313" key="3">
    <source>
        <dbReference type="Proteomes" id="UP000663889"/>
    </source>
</evidence>
<dbReference type="PROSITE" id="PS50181">
    <property type="entry name" value="FBOX"/>
    <property type="match status" value="1"/>
</dbReference>
<proteinExistence type="predicted"/>
<reference evidence="2" key="1">
    <citation type="submission" date="2021-02" db="EMBL/GenBank/DDBJ databases">
        <authorList>
            <person name="Nowell W R."/>
        </authorList>
    </citation>
    <scope>NUCLEOTIDE SEQUENCE</scope>
</reference>
<feature type="domain" description="F-box" evidence="1">
    <location>
        <begin position="3"/>
        <end position="50"/>
    </location>
</feature>
<comment type="caution">
    <text evidence="2">The sequence shown here is derived from an EMBL/GenBank/DDBJ whole genome shotgun (WGS) entry which is preliminary data.</text>
</comment>
<gene>
    <name evidence="2" type="ORF">SEV965_LOCUS33205</name>
</gene>
<sequence>MSISSIEDLSNELFYEIFEYLDACKIYYAFSNLNYRFQKLINSSSLLLKLKLDDSKSEKIFMNNYQQILHFNKGQIFSIHLWTSENTNQIISTFTIDSSFNCLESLVFYAIKSDVLVSLLPTLTYLPHLFSLTIEIWSNIKDLGDIYRLIFNLPKLKYIKFKAMESNDDITISLPIATNEQISSIEHLIMEHPCAFDELFAIKSYTPHLHHLKFLSLTHRKVNIRNIKPMILPNLIHLSIHIYRKMSFDIFEIFIRLILTEIKNVSNSLLRLLCFSIPEAHDEMIEKLEKMIDDKNLRFDFTIKHVMDTIYLQWK</sequence>
<protein>
    <recommendedName>
        <fullName evidence="1">F-box domain-containing protein</fullName>
    </recommendedName>
</protein>